<dbReference type="Pfam" id="PF00443">
    <property type="entry name" value="UCH"/>
    <property type="match status" value="1"/>
</dbReference>
<evidence type="ECO:0000256" key="10">
    <source>
        <dbReference type="ARBA" id="ARBA00042154"/>
    </source>
</evidence>
<dbReference type="Proteomes" id="UP000018467">
    <property type="component" value="Unassembled WGS sequence"/>
</dbReference>
<evidence type="ECO:0000256" key="3">
    <source>
        <dbReference type="ARBA" id="ARBA00012759"/>
    </source>
</evidence>
<evidence type="ECO:0000256" key="11">
    <source>
        <dbReference type="ARBA" id="ARBA00042420"/>
    </source>
</evidence>
<dbReference type="Bgee" id="ENSAMXG00000032238">
    <property type="expression patterns" value="Expressed in testis and 2 other cell types or tissues"/>
</dbReference>
<evidence type="ECO:0000256" key="1">
    <source>
        <dbReference type="ARBA" id="ARBA00000707"/>
    </source>
</evidence>
<dbReference type="GO" id="GO:0004843">
    <property type="term" value="F:cysteine-type deubiquitinase activity"/>
    <property type="evidence" value="ECO:0007669"/>
    <property type="project" value="UniProtKB-EC"/>
</dbReference>
<dbReference type="Ensembl" id="ENSAMXT00000051545.1">
    <property type="protein sequence ID" value="ENSAMXP00000042073.1"/>
    <property type="gene ID" value="ENSAMXG00000032238.1"/>
</dbReference>
<evidence type="ECO:0000256" key="9">
    <source>
        <dbReference type="ARBA" id="ARBA00041300"/>
    </source>
</evidence>
<dbReference type="GO" id="GO:0005829">
    <property type="term" value="C:cytosol"/>
    <property type="evidence" value="ECO:0007669"/>
    <property type="project" value="TreeGrafter"/>
</dbReference>
<keyword evidence="5" id="KW-0833">Ubl conjugation pathway</keyword>
<comment type="similarity">
    <text evidence="2">Belongs to the peptidase C19 family.</text>
</comment>
<evidence type="ECO:0000259" key="13">
    <source>
        <dbReference type="PROSITE" id="PS50235"/>
    </source>
</evidence>
<evidence type="ECO:0000313" key="15">
    <source>
        <dbReference type="Proteomes" id="UP000018467"/>
    </source>
</evidence>
<evidence type="ECO:0000256" key="2">
    <source>
        <dbReference type="ARBA" id="ARBA00009085"/>
    </source>
</evidence>
<dbReference type="AlphaFoldDB" id="A0A3B1JIA1"/>
<dbReference type="GO" id="GO:0005634">
    <property type="term" value="C:nucleus"/>
    <property type="evidence" value="ECO:0007669"/>
    <property type="project" value="TreeGrafter"/>
</dbReference>
<comment type="catalytic activity">
    <reaction evidence="1">
        <text>Thiol-dependent hydrolysis of ester, thioester, amide, peptide and isopeptide bonds formed by the C-terminal Gly of ubiquitin (a 76-residue protein attached to proteins as an intracellular targeting signal).</text>
        <dbReference type="EC" id="3.4.19.12"/>
    </reaction>
</comment>
<keyword evidence="7" id="KW-0788">Thiol protease</keyword>
<evidence type="ECO:0000256" key="6">
    <source>
        <dbReference type="ARBA" id="ARBA00022801"/>
    </source>
</evidence>
<dbReference type="InterPro" id="IPR028889">
    <property type="entry name" value="USP"/>
</dbReference>
<dbReference type="GeneTree" id="ENSGT00940000154596"/>
<keyword evidence="4" id="KW-0645">Protease</keyword>
<evidence type="ECO:0000256" key="4">
    <source>
        <dbReference type="ARBA" id="ARBA00022670"/>
    </source>
</evidence>
<organism evidence="14 15">
    <name type="scientific">Astyanax mexicanus</name>
    <name type="common">Blind cave fish</name>
    <name type="synonym">Astyanax fasciatus mexicanus</name>
    <dbReference type="NCBI Taxonomy" id="7994"/>
    <lineage>
        <taxon>Eukaryota</taxon>
        <taxon>Metazoa</taxon>
        <taxon>Chordata</taxon>
        <taxon>Craniata</taxon>
        <taxon>Vertebrata</taxon>
        <taxon>Euteleostomi</taxon>
        <taxon>Actinopterygii</taxon>
        <taxon>Neopterygii</taxon>
        <taxon>Teleostei</taxon>
        <taxon>Ostariophysi</taxon>
        <taxon>Characiformes</taxon>
        <taxon>Characoidei</taxon>
        <taxon>Acestrorhamphidae</taxon>
        <taxon>Acestrorhamphinae</taxon>
        <taxon>Astyanax</taxon>
    </lineage>
</organism>
<dbReference type="Gene3D" id="3.90.70.10">
    <property type="entry name" value="Cysteine proteinases"/>
    <property type="match status" value="1"/>
</dbReference>
<dbReference type="PANTHER" id="PTHR24006">
    <property type="entry name" value="UBIQUITIN CARBOXYL-TERMINAL HYDROLASE"/>
    <property type="match status" value="1"/>
</dbReference>
<reference evidence="15" key="1">
    <citation type="submission" date="2013-03" db="EMBL/GenBank/DDBJ databases">
        <authorList>
            <person name="Jeffery W."/>
            <person name="Warren W."/>
            <person name="Wilson R.K."/>
        </authorList>
    </citation>
    <scope>NUCLEOTIDE SEQUENCE</scope>
    <source>
        <strain evidence="15">female</strain>
    </source>
</reference>
<dbReference type="FunFam" id="3.90.70.10:FF:000119">
    <property type="entry name" value="Ubiquitin specific peptidase 36"/>
    <property type="match status" value="1"/>
</dbReference>
<reference evidence="14" key="4">
    <citation type="submission" date="2025-09" db="UniProtKB">
        <authorList>
            <consortium name="Ensembl"/>
        </authorList>
    </citation>
    <scope>IDENTIFICATION</scope>
</reference>
<reference evidence="14" key="3">
    <citation type="submission" date="2025-08" db="UniProtKB">
        <authorList>
            <consortium name="Ensembl"/>
        </authorList>
    </citation>
    <scope>IDENTIFICATION</scope>
</reference>
<proteinExistence type="inferred from homology"/>
<dbReference type="EC" id="3.4.19.12" evidence="3"/>
<evidence type="ECO:0000256" key="12">
    <source>
        <dbReference type="ARBA" id="ARBA00043009"/>
    </source>
</evidence>
<sequence>MDKTLKTPDDSVELNWREVIPVGAGLENKGNICYVNSVLQCLTYTPPLTNYLLYGEHSKTCRGYAVCMMCAMEEHVKQVFCNPGRVIYPEAMLNLSGGRFKSGFMHGARRYLQFTLKALHQSYLNRCRLNGQSVGTSLVQQIFHGYLQVTTICGECCGRVSQRYKLFQILDLEIKKMDSIRQALTQRFQALTQGFQAQLISSKSCDCCCKSCKTEAIQDLPTALVISLNRSDGGKKITKFVSYPETLDMSPFMSQSSGAPEIYNLYAVLVHSGSSNRVGHFYSHVKASDGKWYLMNDISVSKSQSSLKQKAYILFYIRSPNPADVKNSPEPTSSNTGAA</sequence>
<feature type="domain" description="USP" evidence="13">
    <location>
        <begin position="24"/>
        <end position="319"/>
    </location>
</feature>
<dbReference type="InterPro" id="IPR018200">
    <property type="entry name" value="USP_CS"/>
</dbReference>
<name>A0A3B1JIA1_ASTMX</name>
<evidence type="ECO:0000256" key="5">
    <source>
        <dbReference type="ARBA" id="ARBA00022786"/>
    </source>
</evidence>
<keyword evidence="6" id="KW-0378">Hydrolase</keyword>
<reference evidence="15" key="2">
    <citation type="journal article" date="2014" name="Nat. Commun.">
        <title>The cavefish genome reveals candidate genes for eye loss.</title>
        <authorList>
            <person name="McGaugh S.E."/>
            <person name="Gross J.B."/>
            <person name="Aken B."/>
            <person name="Blin M."/>
            <person name="Borowsky R."/>
            <person name="Chalopin D."/>
            <person name="Hinaux H."/>
            <person name="Jeffery W.R."/>
            <person name="Keene A."/>
            <person name="Ma L."/>
            <person name="Minx P."/>
            <person name="Murphy D."/>
            <person name="O'Quin K.E."/>
            <person name="Retaux S."/>
            <person name="Rohner N."/>
            <person name="Searle S.M."/>
            <person name="Stahl B.A."/>
            <person name="Tabin C."/>
            <person name="Volff J.N."/>
            <person name="Yoshizawa M."/>
            <person name="Warren W.C."/>
        </authorList>
    </citation>
    <scope>NUCLEOTIDE SEQUENCE [LARGE SCALE GENOMIC DNA]</scope>
    <source>
        <strain evidence="15">female</strain>
    </source>
</reference>
<accession>A0A3B1JIA1</accession>
<dbReference type="PROSITE" id="PS00973">
    <property type="entry name" value="USP_2"/>
    <property type="match status" value="1"/>
</dbReference>
<dbReference type="SUPFAM" id="SSF54001">
    <property type="entry name" value="Cysteine proteinases"/>
    <property type="match status" value="1"/>
</dbReference>
<evidence type="ECO:0000256" key="7">
    <source>
        <dbReference type="ARBA" id="ARBA00022807"/>
    </source>
</evidence>
<keyword evidence="15" id="KW-1185">Reference proteome</keyword>
<evidence type="ECO:0000313" key="14">
    <source>
        <dbReference type="Ensembl" id="ENSAMXP00000042073.1"/>
    </source>
</evidence>
<dbReference type="GO" id="GO:0042981">
    <property type="term" value="P:regulation of apoptotic process"/>
    <property type="evidence" value="ECO:0007669"/>
    <property type="project" value="TreeGrafter"/>
</dbReference>
<evidence type="ECO:0000256" key="8">
    <source>
        <dbReference type="ARBA" id="ARBA00039432"/>
    </source>
</evidence>
<dbReference type="InParanoid" id="A0A3B1JIA1"/>
<dbReference type="GO" id="GO:0006508">
    <property type="term" value="P:proteolysis"/>
    <property type="evidence" value="ECO:0007669"/>
    <property type="project" value="UniProtKB-KW"/>
</dbReference>
<dbReference type="InterPro" id="IPR050164">
    <property type="entry name" value="Peptidase_C19"/>
</dbReference>
<protein>
    <recommendedName>
        <fullName evidence="8">Ubiquitin carboxyl-terminal hydrolase 36</fullName>
        <ecNumber evidence="3">3.4.19.12</ecNumber>
    </recommendedName>
    <alternativeName>
        <fullName evidence="11">Deubiquitinating enzyme 36</fullName>
    </alternativeName>
    <alternativeName>
        <fullName evidence="10">Protein scrawny</fullName>
    </alternativeName>
    <alternativeName>
        <fullName evidence="9">Ubiquitin thioesterase 36</fullName>
    </alternativeName>
    <alternativeName>
        <fullName evidence="12">Ubiquitin-specific-processing protease 36</fullName>
    </alternativeName>
</protein>
<dbReference type="InterPro" id="IPR001394">
    <property type="entry name" value="Peptidase_C19_UCH"/>
</dbReference>
<dbReference type="GO" id="GO:0016579">
    <property type="term" value="P:protein deubiquitination"/>
    <property type="evidence" value="ECO:0007669"/>
    <property type="project" value="InterPro"/>
</dbReference>
<dbReference type="PROSITE" id="PS00972">
    <property type="entry name" value="USP_1"/>
    <property type="match status" value="1"/>
</dbReference>
<dbReference type="InterPro" id="IPR038765">
    <property type="entry name" value="Papain-like_cys_pep_sf"/>
</dbReference>
<dbReference type="PROSITE" id="PS50235">
    <property type="entry name" value="USP_3"/>
    <property type="match status" value="1"/>
</dbReference>
<dbReference type="STRING" id="7994.ENSAMXP00000042073"/>
<dbReference type="PANTHER" id="PTHR24006:SF758">
    <property type="entry name" value="UBIQUITIN CARBOXYL-TERMINAL HYDROLASE 36"/>
    <property type="match status" value="1"/>
</dbReference>